<reference evidence="4 5" key="1">
    <citation type="submission" date="2018-02" db="EMBL/GenBank/DDBJ databases">
        <title>Genomic Encyclopedia of Archaeal and Bacterial Type Strains, Phase II (KMG-II): from individual species to whole genera.</title>
        <authorList>
            <person name="Goeker M."/>
        </authorList>
    </citation>
    <scope>NUCLEOTIDE SEQUENCE [LARGE SCALE GENOMIC DNA]</scope>
    <source>
        <strain evidence="4 5">YU 961-1</strain>
    </source>
</reference>
<feature type="compositionally biased region" description="Low complexity" evidence="2">
    <location>
        <begin position="183"/>
        <end position="206"/>
    </location>
</feature>
<dbReference type="AlphaFoldDB" id="A0A2S6GIA6"/>
<dbReference type="InterPro" id="IPR001932">
    <property type="entry name" value="PPM-type_phosphatase-like_dom"/>
</dbReference>
<evidence type="ECO:0000256" key="2">
    <source>
        <dbReference type="SAM" id="MobiDB-lite"/>
    </source>
</evidence>
<dbReference type="Pfam" id="PF13185">
    <property type="entry name" value="GAF_2"/>
    <property type="match status" value="1"/>
</dbReference>
<organism evidence="4 5">
    <name type="scientific">Actinokineospora auranticolor</name>
    <dbReference type="NCBI Taxonomy" id="155976"/>
    <lineage>
        <taxon>Bacteria</taxon>
        <taxon>Bacillati</taxon>
        <taxon>Actinomycetota</taxon>
        <taxon>Actinomycetes</taxon>
        <taxon>Pseudonocardiales</taxon>
        <taxon>Pseudonocardiaceae</taxon>
        <taxon>Actinokineospora</taxon>
    </lineage>
</organism>
<keyword evidence="1" id="KW-0378">Hydrolase</keyword>
<dbReference type="PANTHER" id="PTHR43156:SF2">
    <property type="entry name" value="STAGE II SPORULATION PROTEIN E"/>
    <property type="match status" value="1"/>
</dbReference>
<dbReference type="PANTHER" id="PTHR43156">
    <property type="entry name" value="STAGE II SPORULATION PROTEIN E-RELATED"/>
    <property type="match status" value="1"/>
</dbReference>
<name>A0A2S6GIA6_9PSEU</name>
<evidence type="ECO:0000259" key="3">
    <source>
        <dbReference type="SMART" id="SM00065"/>
    </source>
</evidence>
<dbReference type="Gene3D" id="3.60.40.10">
    <property type="entry name" value="PPM-type phosphatase domain"/>
    <property type="match status" value="1"/>
</dbReference>
<evidence type="ECO:0000313" key="4">
    <source>
        <dbReference type="EMBL" id="PPK64962.1"/>
    </source>
</evidence>
<accession>A0A2S6GIA6</accession>
<evidence type="ECO:0000256" key="1">
    <source>
        <dbReference type="ARBA" id="ARBA00022801"/>
    </source>
</evidence>
<dbReference type="Gene3D" id="3.30.450.40">
    <property type="match status" value="1"/>
</dbReference>
<dbReference type="InterPro" id="IPR052016">
    <property type="entry name" value="Bact_Sigma-Reg"/>
</dbReference>
<comment type="caution">
    <text evidence="4">The sequence shown here is derived from an EMBL/GenBank/DDBJ whole genome shotgun (WGS) entry which is preliminary data.</text>
</comment>
<dbReference type="SMART" id="SM00065">
    <property type="entry name" value="GAF"/>
    <property type="match status" value="1"/>
</dbReference>
<protein>
    <submittedName>
        <fullName evidence="4">GAF domain-containing protein</fullName>
    </submittedName>
</protein>
<dbReference type="InterPro" id="IPR029016">
    <property type="entry name" value="GAF-like_dom_sf"/>
</dbReference>
<dbReference type="InterPro" id="IPR003018">
    <property type="entry name" value="GAF"/>
</dbReference>
<feature type="domain" description="GAF" evidence="3">
    <location>
        <begin position="7"/>
        <end position="152"/>
    </location>
</feature>
<dbReference type="Proteomes" id="UP000239203">
    <property type="component" value="Unassembled WGS sequence"/>
</dbReference>
<dbReference type="EMBL" id="PTIX01000016">
    <property type="protein sequence ID" value="PPK64962.1"/>
    <property type="molecule type" value="Genomic_DNA"/>
</dbReference>
<keyword evidence="5" id="KW-1185">Reference proteome</keyword>
<dbReference type="Pfam" id="PF07228">
    <property type="entry name" value="SpoIIE"/>
    <property type="match status" value="1"/>
</dbReference>
<proteinExistence type="predicted"/>
<feature type="region of interest" description="Disordered" evidence="2">
    <location>
        <begin position="148"/>
        <end position="206"/>
    </location>
</feature>
<dbReference type="InterPro" id="IPR036457">
    <property type="entry name" value="PPM-type-like_dom_sf"/>
</dbReference>
<gene>
    <name evidence="4" type="ORF">CLV40_1164</name>
</gene>
<evidence type="ECO:0000313" key="5">
    <source>
        <dbReference type="Proteomes" id="UP000239203"/>
    </source>
</evidence>
<dbReference type="GO" id="GO:0016791">
    <property type="term" value="F:phosphatase activity"/>
    <property type="evidence" value="ECO:0007669"/>
    <property type="project" value="TreeGrafter"/>
</dbReference>
<dbReference type="SUPFAM" id="SSF55781">
    <property type="entry name" value="GAF domain-like"/>
    <property type="match status" value="1"/>
</dbReference>
<sequence>MGLRHMNLEEFLRAVLARIQELFEVDAASVLLYDTAAEVLTVGASVGMNEQVGHGITIPLGAGFAGRVAAARTPVILDRVDATTVVNSLLWRRGLRALLGVPLLAGGDLVGVPHVGSLTPRRFTPDDSHLLHLVADRIAQATQADISNADRAPAQPVAHQVSRPSPVWRSRPATSPAPRWRWSATGTTSSPCPATASASSSVTSPATAWPPRSSWAACAAPCSPRPPTCPSASDSRRDTVVALPRGSVLALHTDGLVERPGQPLDPYLDQLLDNLTHDNPAAVCAQVTDALLGAEPPRDDVALLVVRFTPT</sequence>